<evidence type="ECO:0000256" key="2">
    <source>
        <dbReference type="ARBA" id="ARBA00022676"/>
    </source>
</evidence>
<evidence type="ECO:0000256" key="6">
    <source>
        <dbReference type="RuleBase" id="RU361228"/>
    </source>
</evidence>
<dbReference type="Gene3D" id="3.90.176.10">
    <property type="entry name" value="Toxin ADP-ribosyltransferase, Chain A, domain 1"/>
    <property type="match status" value="1"/>
</dbReference>
<evidence type="ECO:0000256" key="5">
    <source>
        <dbReference type="ARBA" id="ARBA00047597"/>
    </source>
</evidence>
<comment type="catalytic activity">
    <reaction evidence="5 6">
        <text>L-arginyl-[protein] + NAD(+) = N(omega)-(ADP-D-ribosyl)-L-arginyl-[protein] + nicotinamide + H(+)</text>
        <dbReference type="Rhea" id="RHEA:19149"/>
        <dbReference type="Rhea" id="RHEA-COMP:10532"/>
        <dbReference type="Rhea" id="RHEA-COMP:15087"/>
        <dbReference type="ChEBI" id="CHEBI:15378"/>
        <dbReference type="ChEBI" id="CHEBI:17154"/>
        <dbReference type="ChEBI" id="CHEBI:29965"/>
        <dbReference type="ChEBI" id="CHEBI:57540"/>
        <dbReference type="ChEBI" id="CHEBI:142554"/>
        <dbReference type="EC" id="2.4.2.31"/>
    </reaction>
</comment>
<sequence>MATEQLPSSHKRRDNERFSDVSDERNKMLPPLSPITHLQPTASSSLYEVVRPIHHLVEDLSNQVEYSLDKCKNPKDGLTQDEAAAVYLYTLQWPTEKISFYTMFNRALRDENRMKLVPFHQYLNLFMSAFKKLPSVNDRIWRGEAGDWGAEYESGTVHVWWGVSSCSKMLSVTGGFFDSKKKCTVYCIKSLNGKSIQNHSDFPNESEAILSPGTYLSVISSVNMSEDILLVDLEEIVPTPEQIAQLTTAPSKVLSNPQADSICVLWLDSNVNKSQNTQTQERLKKLFHNTFKTFEESEAAINYMQDKSNQCFLLIIGGQIGRQTIPAVNNIPQLQCIVVYCMNKQANEDWSSSYEKAIHISIALESR</sequence>
<comment type="similarity">
    <text evidence="1 6">Belongs to the Arg-specific ADP-ribosyltransferase family.</text>
</comment>
<dbReference type="InterPro" id="IPR000768">
    <property type="entry name" value="ART"/>
</dbReference>
<protein>
    <recommendedName>
        <fullName evidence="6">NAD(P)(+)--arginine ADP-ribosyltransferase</fullName>
        <ecNumber evidence="6">2.4.2.31</ecNumber>
    </recommendedName>
    <alternativeName>
        <fullName evidence="6">Mono(ADP-ribosyl)transferase</fullName>
    </alternativeName>
</protein>
<keyword evidence="2 6" id="KW-0328">Glycosyltransferase</keyword>
<dbReference type="Proteomes" id="UP000663860">
    <property type="component" value="Unassembled WGS sequence"/>
</dbReference>
<evidence type="ECO:0000313" key="9">
    <source>
        <dbReference type="Proteomes" id="UP000663860"/>
    </source>
</evidence>
<comment type="caution">
    <text evidence="8">The sequence shown here is derived from an EMBL/GenBank/DDBJ whole genome shotgun (WGS) entry which is preliminary data.</text>
</comment>
<keyword evidence="6" id="KW-0521">NADP</keyword>
<name>A0A815HYM3_9BILA</name>
<evidence type="ECO:0000256" key="7">
    <source>
        <dbReference type="SAM" id="MobiDB-lite"/>
    </source>
</evidence>
<dbReference type="Pfam" id="PF01129">
    <property type="entry name" value="ART"/>
    <property type="match status" value="1"/>
</dbReference>
<feature type="compositionally biased region" description="Basic and acidic residues" evidence="7">
    <location>
        <begin position="13"/>
        <end position="27"/>
    </location>
</feature>
<evidence type="ECO:0000313" key="8">
    <source>
        <dbReference type="EMBL" id="CAF1360624.1"/>
    </source>
</evidence>
<evidence type="ECO:0000256" key="3">
    <source>
        <dbReference type="ARBA" id="ARBA00022679"/>
    </source>
</evidence>
<dbReference type="GO" id="GO:0016779">
    <property type="term" value="F:nucleotidyltransferase activity"/>
    <property type="evidence" value="ECO:0007669"/>
    <property type="project" value="UniProtKB-KW"/>
</dbReference>
<dbReference type="EMBL" id="CAJNOE010000930">
    <property type="protein sequence ID" value="CAF1360624.1"/>
    <property type="molecule type" value="Genomic_DNA"/>
</dbReference>
<dbReference type="AlphaFoldDB" id="A0A815HYM3"/>
<keyword evidence="6" id="KW-0520">NAD</keyword>
<keyword evidence="4" id="KW-0548">Nucleotidyltransferase</keyword>
<accession>A0A815HYM3</accession>
<feature type="region of interest" description="Disordered" evidence="7">
    <location>
        <begin position="1"/>
        <end position="35"/>
    </location>
</feature>
<reference evidence="8" key="1">
    <citation type="submission" date="2021-02" db="EMBL/GenBank/DDBJ databases">
        <authorList>
            <person name="Nowell W R."/>
        </authorList>
    </citation>
    <scope>NUCLEOTIDE SEQUENCE</scope>
</reference>
<dbReference type="GO" id="GO:0106274">
    <property type="term" value="F:NAD+-protein-arginine ADP-ribosyltransferase activity"/>
    <property type="evidence" value="ECO:0007669"/>
    <property type="project" value="UniProtKB-EC"/>
</dbReference>
<gene>
    <name evidence="8" type="ORF">IZO911_LOCUS37297</name>
</gene>
<evidence type="ECO:0000256" key="1">
    <source>
        <dbReference type="ARBA" id="ARBA00009558"/>
    </source>
</evidence>
<dbReference type="SUPFAM" id="SSF56399">
    <property type="entry name" value="ADP-ribosylation"/>
    <property type="match status" value="1"/>
</dbReference>
<dbReference type="EC" id="2.4.2.31" evidence="6"/>
<dbReference type="PROSITE" id="PS51996">
    <property type="entry name" value="TR_MART"/>
    <property type="match status" value="1"/>
</dbReference>
<keyword evidence="3 6" id="KW-0808">Transferase</keyword>
<evidence type="ECO:0000256" key="4">
    <source>
        <dbReference type="ARBA" id="ARBA00022695"/>
    </source>
</evidence>
<organism evidence="8 9">
    <name type="scientific">Adineta steineri</name>
    <dbReference type="NCBI Taxonomy" id="433720"/>
    <lineage>
        <taxon>Eukaryota</taxon>
        <taxon>Metazoa</taxon>
        <taxon>Spiralia</taxon>
        <taxon>Gnathifera</taxon>
        <taxon>Rotifera</taxon>
        <taxon>Eurotatoria</taxon>
        <taxon>Bdelloidea</taxon>
        <taxon>Adinetida</taxon>
        <taxon>Adinetidae</taxon>
        <taxon>Adineta</taxon>
    </lineage>
</organism>
<proteinExistence type="inferred from homology"/>